<feature type="compositionally biased region" description="Basic and acidic residues" evidence="5">
    <location>
        <begin position="244"/>
        <end position="256"/>
    </location>
</feature>
<dbReference type="Proteomes" id="UP000635477">
    <property type="component" value="Unassembled WGS sequence"/>
</dbReference>
<organism evidence="7 8">
    <name type="scientific">Fusarium zealandicum</name>
    <dbReference type="NCBI Taxonomy" id="1053134"/>
    <lineage>
        <taxon>Eukaryota</taxon>
        <taxon>Fungi</taxon>
        <taxon>Dikarya</taxon>
        <taxon>Ascomycota</taxon>
        <taxon>Pezizomycotina</taxon>
        <taxon>Sordariomycetes</taxon>
        <taxon>Hypocreomycetidae</taxon>
        <taxon>Hypocreales</taxon>
        <taxon>Nectriaceae</taxon>
        <taxon>Fusarium</taxon>
        <taxon>Fusarium staphyleae species complex</taxon>
    </lineage>
</organism>
<dbReference type="PANTHER" id="PTHR15549">
    <property type="entry name" value="PAIRED IMMUNOGLOBULIN-LIKE TYPE 2 RECEPTOR"/>
    <property type="match status" value="1"/>
</dbReference>
<dbReference type="CDD" id="cd12087">
    <property type="entry name" value="TM_EGFR-like"/>
    <property type="match status" value="1"/>
</dbReference>
<comment type="caution">
    <text evidence="7">The sequence shown here is derived from an EMBL/GenBank/DDBJ whole genome shotgun (WGS) entry which is preliminary data.</text>
</comment>
<dbReference type="PANTHER" id="PTHR15549:SF26">
    <property type="entry name" value="AXIAL BUDDING PATTERN PROTEIN 2-RELATED"/>
    <property type="match status" value="1"/>
</dbReference>
<accession>A0A8H4U7Q7</accession>
<dbReference type="InterPro" id="IPR051694">
    <property type="entry name" value="Immunoregulatory_rcpt-like"/>
</dbReference>
<evidence type="ECO:0000313" key="8">
    <source>
        <dbReference type="Proteomes" id="UP000635477"/>
    </source>
</evidence>
<dbReference type="OrthoDB" id="4158815at2759"/>
<dbReference type="GO" id="GO:0071944">
    <property type="term" value="C:cell periphery"/>
    <property type="evidence" value="ECO:0007669"/>
    <property type="project" value="UniProtKB-ARBA"/>
</dbReference>
<dbReference type="SUPFAM" id="SSF50370">
    <property type="entry name" value="Ricin B-like lectins"/>
    <property type="match status" value="1"/>
</dbReference>
<dbReference type="GO" id="GO:0016020">
    <property type="term" value="C:membrane"/>
    <property type="evidence" value="ECO:0007669"/>
    <property type="project" value="UniProtKB-SubCell"/>
</dbReference>
<evidence type="ECO:0000256" key="6">
    <source>
        <dbReference type="SAM" id="Phobius"/>
    </source>
</evidence>
<keyword evidence="8" id="KW-1185">Reference proteome</keyword>
<dbReference type="EMBL" id="JABEYC010000973">
    <property type="protein sequence ID" value="KAF4971325.1"/>
    <property type="molecule type" value="Genomic_DNA"/>
</dbReference>
<keyword evidence="3 6" id="KW-1133">Transmembrane helix</keyword>
<dbReference type="AlphaFoldDB" id="A0A8H4U7Q7"/>
<protein>
    <submittedName>
        <fullName evidence="7">Uncharacterized protein</fullName>
    </submittedName>
</protein>
<proteinExistence type="predicted"/>
<name>A0A8H4U7Q7_9HYPO</name>
<comment type="subcellular location">
    <subcellularLocation>
        <location evidence="1">Membrane</location>
        <topology evidence="1">Single-pass membrane protein</topology>
    </subcellularLocation>
</comment>
<evidence type="ECO:0000256" key="1">
    <source>
        <dbReference type="ARBA" id="ARBA00004167"/>
    </source>
</evidence>
<feature type="region of interest" description="Disordered" evidence="5">
    <location>
        <begin position="177"/>
        <end position="206"/>
    </location>
</feature>
<keyword evidence="2 6" id="KW-0812">Transmembrane</keyword>
<keyword evidence="4 6" id="KW-0472">Membrane</keyword>
<evidence type="ECO:0000256" key="2">
    <source>
        <dbReference type="ARBA" id="ARBA00022692"/>
    </source>
</evidence>
<evidence type="ECO:0000256" key="4">
    <source>
        <dbReference type="ARBA" id="ARBA00023136"/>
    </source>
</evidence>
<dbReference type="InterPro" id="IPR035992">
    <property type="entry name" value="Ricin_B-like_lectins"/>
</dbReference>
<gene>
    <name evidence="7" type="ORF">FZEAL_9875</name>
</gene>
<feature type="transmembrane region" description="Helical" evidence="6">
    <location>
        <begin position="210"/>
        <end position="232"/>
    </location>
</feature>
<reference evidence="7" key="2">
    <citation type="submission" date="2020-05" db="EMBL/GenBank/DDBJ databases">
        <authorList>
            <person name="Kim H.-S."/>
            <person name="Proctor R.H."/>
            <person name="Brown D.W."/>
        </authorList>
    </citation>
    <scope>NUCLEOTIDE SEQUENCE</scope>
    <source>
        <strain evidence="7">NRRL 22465</strain>
    </source>
</reference>
<evidence type="ECO:0000313" key="7">
    <source>
        <dbReference type="EMBL" id="KAF4971325.1"/>
    </source>
</evidence>
<sequence length="303" mass="33471">MSDLKPATLDANAWYHITEEAVDQDYDSDFQSMLQPNQDNGNDKSLHVWPAKTKTKALTVYWQFQPIGDKPGRYAIRCSQTTIQKQLSVCYLPDEKVENTRTRPCLEDSSAGDEQHWDVADWGVNDMYRLINVKNGSDYHLDCYPNGPVYMSPNTEPEPYQSRQHWLMTSVKAEITSTTGAAEASSSASNSDSSTDAESSTDRGLSPGTIAGISIGSILGVIALALIAFSLWRRKKRNSQPTKATEHSGYHNEGHDAPMVVSTVPPHDSAYDKQKGPAPHIVHEASPEHAPAELSAEQRHEMG</sequence>
<feature type="region of interest" description="Disordered" evidence="5">
    <location>
        <begin position="236"/>
        <end position="303"/>
    </location>
</feature>
<feature type="compositionally biased region" description="Low complexity" evidence="5">
    <location>
        <begin position="177"/>
        <end position="198"/>
    </location>
</feature>
<evidence type="ECO:0000256" key="5">
    <source>
        <dbReference type="SAM" id="MobiDB-lite"/>
    </source>
</evidence>
<evidence type="ECO:0000256" key="3">
    <source>
        <dbReference type="ARBA" id="ARBA00022989"/>
    </source>
</evidence>
<feature type="compositionally biased region" description="Basic and acidic residues" evidence="5">
    <location>
        <begin position="269"/>
        <end position="303"/>
    </location>
</feature>
<reference evidence="7" key="1">
    <citation type="journal article" date="2020" name="BMC Genomics">
        <title>Correction to: Identification and distribution of gene clusters required for synthesis of sphingolipid metabolism inhibitors in diverse species of the filamentous fungus Fusarium.</title>
        <authorList>
            <person name="Kim H.S."/>
            <person name="Lohmar J.M."/>
            <person name="Busman M."/>
            <person name="Brown D.W."/>
            <person name="Naumann T.A."/>
            <person name="Divon H.H."/>
            <person name="Lysoe E."/>
            <person name="Uhlig S."/>
            <person name="Proctor R.H."/>
        </authorList>
    </citation>
    <scope>NUCLEOTIDE SEQUENCE</scope>
    <source>
        <strain evidence="7">NRRL 22465</strain>
    </source>
</reference>